<organism evidence="9 10">
    <name type="scientific">Actinocorallia libanotica</name>
    <dbReference type="NCBI Taxonomy" id="46162"/>
    <lineage>
        <taxon>Bacteria</taxon>
        <taxon>Bacillati</taxon>
        <taxon>Actinomycetota</taxon>
        <taxon>Actinomycetes</taxon>
        <taxon>Streptosporangiales</taxon>
        <taxon>Thermomonosporaceae</taxon>
        <taxon>Actinocorallia</taxon>
    </lineage>
</organism>
<dbReference type="Gene3D" id="1.10.510.10">
    <property type="entry name" value="Transferase(Phosphotransferase) domain 1"/>
    <property type="match status" value="1"/>
</dbReference>
<dbReference type="EC" id="2.7.11.1" evidence="1"/>
<feature type="binding site" evidence="7">
    <location>
        <position position="40"/>
    </location>
    <ligand>
        <name>ATP</name>
        <dbReference type="ChEBI" id="CHEBI:30616"/>
    </ligand>
</feature>
<comment type="caution">
    <text evidence="9">The sequence shown here is derived from an EMBL/GenBank/DDBJ whole genome shotgun (WGS) entry which is preliminary data.</text>
</comment>
<evidence type="ECO:0000256" key="5">
    <source>
        <dbReference type="ARBA" id="ARBA00022777"/>
    </source>
</evidence>
<dbReference type="Pfam" id="PF00069">
    <property type="entry name" value="Pkinase"/>
    <property type="match status" value="1"/>
</dbReference>
<dbReference type="PANTHER" id="PTHR43289:SF6">
    <property type="entry name" value="SERINE_THREONINE-PROTEIN KINASE NEKL-3"/>
    <property type="match status" value="1"/>
</dbReference>
<dbReference type="InterPro" id="IPR011990">
    <property type="entry name" value="TPR-like_helical_dom_sf"/>
</dbReference>
<dbReference type="CDD" id="cd14014">
    <property type="entry name" value="STKc_PknB_like"/>
    <property type="match status" value="1"/>
</dbReference>
<evidence type="ECO:0000256" key="3">
    <source>
        <dbReference type="ARBA" id="ARBA00022679"/>
    </source>
</evidence>
<evidence type="ECO:0000256" key="1">
    <source>
        <dbReference type="ARBA" id="ARBA00012513"/>
    </source>
</evidence>
<dbReference type="InterPro" id="IPR000719">
    <property type="entry name" value="Prot_kinase_dom"/>
</dbReference>
<dbReference type="PROSITE" id="PS00107">
    <property type="entry name" value="PROTEIN_KINASE_ATP"/>
    <property type="match status" value="1"/>
</dbReference>
<evidence type="ECO:0000313" key="9">
    <source>
        <dbReference type="EMBL" id="GAA0948160.1"/>
    </source>
</evidence>
<keyword evidence="5" id="KW-0418">Kinase</keyword>
<gene>
    <name evidence="9" type="ORF">GCM10009550_24290</name>
</gene>
<keyword evidence="4 7" id="KW-0547">Nucleotide-binding</keyword>
<reference evidence="10" key="1">
    <citation type="journal article" date="2019" name="Int. J. Syst. Evol. Microbiol.">
        <title>The Global Catalogue of Microorganisms (GCM) 10K type strain sequencing project: providing services to taxonomists for standard genome sequencing and annotation.</title>
        <authorList>
            <consortium name="The Broad Institute Genomics Platform"/>
            <consortium name="The Broad Institute Genome Sequencing Center for Infectious Disease"/>
            <person name="Wu L."/>
            <person name="Ma J."/>
        </authorList>
    </citation>
    <scope>NUCLEOTIDE SEQUENCE [LARGE SCALE GENOMIC DNA]</scope>
    <source>
        <strain evidence="10">JCM 10696</strain>
    </source>
</reference>
<dbReference type="SMART" id="SM00220">
    <property type="entry name" value="S_TKc"/>
    <property type="match status" value="1"/>
</dbReference>
<dbReference type="Pfam" id="PF13424">
    <property type="entry name" value="TPR_12"/>
    <property type="match status" value="1"/>
</dbReference>
<keyword evidence="10" id="KW-1185">Reference proteome</keyword>
<dbReference type="InterPro" id="IPR008271">
    <property type="entry name" value="Ser/Thr_kinase_AS"/>
</dbReference>
<dbReference type="PROSITE" id="PS00108">
    <property type="entry name" value="PROTEIN_KINASE_ST"/>
    <property type="match status" value="1"/>
</dbReference>
<dbReference type="Pfam" id="PF13374">
    <property type="entry name" value="TPR_10"/>
    <property type="match status" value="1"/>
</dbReference>
<keyword evidence="2" id="KW-0723">Serine/threonine-protein kinase</keyword>
<evidence type="ECO:0000313" key="10">
    <source>
        <dbReference type="Proteomes" id="UP001500665"/>
    </source>
</evidence>
<dbReference type="Gene3D" id="1.25.40.10">
    <property type="entry name" value="Tetratricopeptide repeat domain"/>
    <property type="match status" value="1"/>
</dbReference>
<dbReference type="RefSeq" id="WP_344239928.1">
    <property type="nucleotide sequence ID" value="NZ_BAAAHH010000007.1"/>
</dbReference>
<dbReference type="InterPro" id="IPR011009">
    <property type="entry name" value="Kinase-like_dom_sf"/>
</dbReference>
<evidence type="ECO:0000256" key="2">
    <source>
        <dbReference type="ARBA" id="ARBA00022527"/>
    </source>
</evidence>
<dbReference type="InterPro" id="IPR017441">
    <property type="entry name" value="Protein_kinase_ATP_BS"/>
</dbReference>
<keyword evidence="6 7" id="KW-0067">ATP-binding</keyword>
<dbReference type="Gene3D" id="3.30.200.20">
    <property type="entry name" value="Phosphorylase Kinase, domain 1"/>
    <property type="match status" value="1"/>
</dbReference>
<accession>A0ABP4BFR0</accession>
<dbReference type="SUPFAM" id="SSF48452">
    <property type="entry name" value="TPR-like"/>
    <property type="match status" value="2"/>
</dbReference>
<dbReference type="PANTHER" id="PTHR43289">
    <property type="entry name" value="MITOGEN-ACTIVATED PROTEIN KINASE KINASE KINASE 20-RELATED"/>
    <property type="match status" value="1"/>
</dbReference>
<feature type="domain" description="Protein kinase" evidence="8">
    <location>
        <begin position="11"/>
        <end position="272"/>
    </location>
</feature>
<dbReference type="Proteomes" id="UP001500665">
    <property type="component" value="Unassembled WGS sequence"/>
</dbReference>
<keyword evidence="3" id="KW-0808">Transferase</keyword>
<sequence length="572" mass="60901">MSEAVVLGGRYQLEGQIGKGGMGQVYLAVDTRLERKVAVKVLPQAPEQDPEGVTRFLREARLAATLQHPGITVVHDIDVDNNVLYLVMELLNGRDLHKLLEERPGGLPLGQAVDLAVQITDALGAAHDQGIVHRDLKPANVMVVEGGRAKLCDFGIAKHLSSATGLTGSGVLGTPVYMAPEQFLGKGIDARTDIYLLGGMFHEMFSGQPPFPIDEGLEALVQGHLKYPPKGPRAHNGALPPELDRLVLDMLAKDPAQRPATAAEVIRRLKAVDVSGAPAQAERRAPAVSVEGAQAALGGSLPPAPAPSAASPAEEYEQLNKRAARYCHEGRFADAVTAAEQASQGRAVLLGPEHPDTLSSRNILASALYLAGRAQEAEGVARTVAQGRARVFGQENPKTLRSWLLLAKILYTLGRASEALPVAQGVARDRSRILGPENTETQEARNTEGWALHALGRHPEALNVAYETATARGRLLGNEHPDTLETRLLLGLTNQAVGQFPRAHAIATALKLDCTKVLGAGHPLTTRAETLCQALNAPAPAPHVPHPMAMPHPMAAPSWPAQPAPPPVPYYR</sequence>
<evidence type="ECO:0000256" key="4">
    <source>
        <dbReference type="ARBA" id="ARBA00022741"/>
    </source>
</evidence>
<evidence type="ECO:0000259" key="8">
    <source>
        <dbReference type="PROSITE" id="PS50011"/>
    </source>
</evidence>
<evidence type="ECO:0000256" key="6">
    <source>
        <dbReference type="ARBA" id="ARBA00022840"/>
    </source>
</evidence>
<evidence type="ECO:0000256" key="7">
    <source>
        <dbReference type="PROSITE-ProRule" id="PRU10141"/>
    </source>
</evidence>
<dbReference type="PROSITE" id="PS50011">
    <property type="entry name" value="PROTEIN_KINASE_DOM"/>
    <property type="match status" value="1"/>
</dbReference>
<protein>
    <recommendedName>
        <fullName evidence="1">non-specific serine/threonine protein kinase</fullName>
        <ecNumber evidence="1">2.7.11.1</ecNumber>
    </recommendedName>
</protein>
<dbReference type="EMBL" id="BAAAHH010000007">
    <property type="protein sequence ID" value="GAA0948160.1"/>
    <property type="molecule type" value="Genomic_DNA"/>
</dbReference>
<name>A0ABP4BFR0_9ACTN</name>
<dbReference type="SUPFAM" id="SSF56112">
    <property type="entry name" value="Protein kinase-like (PK-like)"/>
    <property type="match status" value="1"/>
</dbReference>
<proteinExistence type="predicted"/>